<dbReference type="SUPFAM" id="SSF140663">
    <property type="entry name" value="TTHA0068-like"/>
    <property type="match status" value="1"/>
</dbReference>
<dbReference type="PANTHER" id="PTHR34796:SF1">
    <property type="entry name" value="EXPRESSED PROTEIN"/>
    <property type="match status" value="1"/>
</dbReference>
<dbReference type="InterPro" id="IPR005500">
    <property type="entry name" value="DUF309"/>
</dbReference>
<dbReference type="Pfam" id="PF03745">
    <property type="entry name" value="DUF309"/>
    <property type="match status" value="1"/>
</dbReference>
<organism evidence="1 2">
    <name type="scientific">Erythroxylum novogranatense</name>
    <dbReference type="NCBI Taxonomy" id="1862640"/>
    <lineage>
        <taxon>Eukaryota</taxon>
        <taxon>Viridiplantae</taxon>
        <taxon>Streptophyta</taxon>
        <taxon>Embryophyta</taxon>
        <taxon>Tracheophyta</taxon>
        <taxon>Spermatophyta</taxon>
        <taxon>Magnoliopsida</taxon>
        <taxon>eudicotyledons</taxon>
        <taxon>Gunneridae</taxon>
        <taxon>Pentapetalae</taxon>
        <taxon>rosids</taxon>
        <taxon>fabids</taxon>
        <taxon>Malpighiales</taxon>
        <taxon>Erythroxylaceae</taxon>
        <taxon>Erythroxylum</taxon>
    </lineage>
</organism>
<dbReference type="Gene3D" id="1.10.3450.10">
    <property type="entry name" value="TTHA0068-like"/>
    <property type="match status" value="1"/>
</dbReference>
<sequence length="279" mass="32046">MQCQSNINHSNNITEEVNVGENQKAVTKLKMATALKLFPPYLVTTKSTTFSFLSNYYCTNVKQKPLLIISSLHQITSSNSFCIAYRYNPRTDDDDDDDKERNASFNEAAALFNEREYYKCHDLLETMWFKAEEPTRTLLHGILQCSVGFYHLFNQNHKGAMMELGEGLCKLRKMKFESRPFLQFEQEISDTLSFIYNTQLELAACADDMCLAMDQSERSYQLLGSHATGQLLYSLQNDNRNIPYIIFNPQRSSSSMEPSMVKLPTLTATEEHLRACENL</sequence>
<dbReference type="Proteomes" id="UP001159364">
    <property type="component" value="Linkage Group LG07"/>
</dbReference>
<protein>
    <recommendedName>
        <fullName evidence="3">DUF309 domain-containing protein</fullName>
    </recommendedName>
</protein>
<accession>A0AAV8SZN6</accession>
<dbReference type="AlphaFoldDB" id="A0AAV8SZN6"/>
<dbReference type="EMBL" id="JAIWQS010000007">
    <property type="protein sequence ID" value="KAJ8759778.1"/>
    <property type="molecule type" value="Genomic_DNA"/>
</dbReference>
<keyword evidence="2" id="KW-1185">Reference proteome</keyword>
<evidence type="ECO:0000313" key="1">
    <source>
        <dbReference type="EMBL" id="KAJ8759778.1"/>
    </source>
</evidence>
<name>A0AAV8SZN6_9ROSI</name>
<proteinExistence type="predicted"/>
<gene>
    <name evidence="1" type="ORF">K2173_009879</name>
</gene>
<comment type="caution">
    <text evidence="1">The sequence shown here is derived from an EMBL/GenBank/DDBJ whole genome shotgun (WGS) entry which is preliminary data.</text>
</comment>
<evidence type="ECO:0000313" key="2">
    <source>
        <dbReference type="Proteomes" id="UP001159364"/>
    </source>
</evidence>
<dbReference type="InterPro" id="IPR023203">
    <property type="entry name" value="TTHA0068_sf"/>
</dbReference>
<dbReference type="PANTHER" id="PTHR34796">
    <property type="entry name" value="EXPRESSED PROTEIN"/>
    <property type="match status" value="1"/>
</dbReference>
<evidence type="ECO:0008006" key="3">
    <source>
        <dbReference type="Google" id="ProtNLM"/>
    </source>
</evidence>
<reference evidence="1 2" key="1">
    <citation type="submission" date="2021-09" db="EMBL/GenBank/DDBJ databases">
        <title>Genomic insights and catalytic innovation underlie evolution of tropane alkaloids biosynthesis.</title>
        <authorList>
            <person name="Wang Y.-J."/>
            <person name="Tian T."/>
            <person name="Huang J.-P."/>
            <person name="Huang S.-X."/>
        </authorList>
    </citation>
    <scope>NUCLEOTIDE SEQUENCE [LARGE SCALE GENOMIC DNA]</scope>
    <source>
        <strain evidence="1">KIB-2018</strain>
        <tissue evidence="1">Leaf</tissue>
    </source>
</reference>